<dbReference type="GO" id="GO:0005634">
    <property type="term" value="C:nucleus"/>
    <property type="evidence" value="ECO:0007669"/>
    <property type="project" value="UniProtKB-SubCell"/>
</dbReference>
<dbReference type="GO" id="GO:0018064">
    <property type="term" value="F:protein-L-histidine N-tele-methyltransferase activity"/>
    <property type="evidence" value="ECO:0007669"/>
    <property type="project" value="UniProtKB-EC"/>
</dbReference>
<evidence type="ECO:0000256" key="7">
    <source>
        <dbReference type="ARBA" id="ARBA00022691"/>
    </source>
</evidence>
<sequence length="348" mass="38003">MFKFGFEIDETDEEISGLGFETTSSAQKKDKAVEEQPYQEISLQRLLDCLPPLISSSPLPIPLSEGGRVTLSRRDLFDARFQVINEEDDSQKDAGAGSLEFLDAPSDLVHGVYEGGLKTWECSLDLVDYLTAEALQQNLRGKRILEVGCGTSVPSLYILGKLFSEPSTDLHTELHLQDYNTSVFELITFPNIIIAWYMSPASKEFRETTSVIEDIDSELPPADNSEPADIPVTPALKAAFLESLKTHSISLKFIAGGWSSFTVEKPYHVVLSSETIYHPESLPFLVKLLGAATAPSTTCLVAAKVLYFGVGGSVTAFCEAVTAAGGQVKTVWEKTSGVGRKILQLSWP</sequence>
<keyword evidence="8" id="KW-0539">Nucleus</keyword>
<keyword evidence="7" id="KW-0949">S-adenosyl-L-methionine</keyword>
<comment type="similarity">
    <text evidence="9">Belongs to the methyltransferase superfamily. METTL18 family.</text>
</comment>
<evidence type="ECO:0000256" key="9">
    <source>
        <dbReference type="ARBA" id="ARBA00038126"/>
    </source>
</evidence>
<keyword evidence="4" id="KW-0963">Cytoplasm</keyword>
<dbReference type="PANTHER" id="PTHR14614">
    <property type="entry name" value="HEPATOCELLULAR CARCINOMA-ASSOCIATED ANTIGEN"/>
    <property type="match status" value="1"/>
</dbReference>
<dbReference type="EC" id="2.1.1.85" evidence="3"/>
<protein>
    <recommendedName>
        <fullName evidence="3">protein-histidine N-methyltransferase</fullName>
        <ecNumber evidence="3">2.1.1.85</ecNumber>
    </recommendedName>
</protein>
<dbReference type="Gene3D" id="3.40.50.150">
    <property type="entry name" value="Vaccinia Virus protein VP39"/>
    <property type="match status" value="1"/>
</dbReference>
<keyword evidence="6" id="KW-0808">Transferase</keyword>
<keyword evidence="11" id="KW-1185">Reference proteome</keyword>
<evidence type="ECO:0000313" key="11">
    <source>
        <dbReference type="Proteomes" id="UP000054007"/>
    </source>
</evidence>
<evidence type="ECO:0000256" key="6">
    <source>
        <dbReference type="ARBA" id="ARBA00022679"/>
    </source>
</evidence>
<evidence type="ECO:0000256" key="2">
    <source>
        <dbReference type="ARBA" id="ARBA00004496"/>
    </source>
</evidence>
<comment type="subcellular location">
    <subcellularLocation>
        <location evidence="2">Cytoplasm</location>
    </subcellularLocation>
    <subcellularLocation>
        <location evidence="1">Nucleus</location>
    </subcellularLocation>
</comment>
<gene>
    <name evidence="10" type="ORF">CYLTODRAFT_351269</name>
</gene>
<dbReference type="STRING" id="1314674.A0A0D7BDA7"/>
<proteinExistence type="inferred from homology"/>
<keyword evidence="5" id="KW-0489">Methyltransferase</keyword>
<dbReference type="SUPFAM" id="SSF53335">
    <property type="entry name" value="S-adenosyl-L-methionine-dependent methyltransferases"/>
    <property type="match status" value="1"/>
</dbReference>
<dbReference type="GO" id="GO:0005737">
    <property type="term" value="C:cytoplasm"/>
    <property type="evidence" value="ECO:0007669"/>
    <property type="project" value="UniProtKB-SubCell"/>
</dbReference>
<evidence type="ECO:0000256" key="4">
    <source>
        <dbReference type="ARBA" id="ARBA00022490"/>
    </source>
</evidence>
<dbReference type="InterPro" id="IPR019410">
    <property type="entry name" value="Methyltransf_16"/>
</dbReference>
<evidence type="ECO:0000256" key="5">
    <source>
        <dbReference type="ARBA" id="ARBA00022603"/>
    </source>
</evidence>
<organism evidence="10 11">
    <name type="scientific">Cylindrobasidium torrendii FP15055 ss-10</name>
    <dbReference type="NCBI Taxonomy" id="1314674"/>
    <lineage>
        <taxon>Eukaryota</taxon>
        <taxon>Fungi</taxon>
        <taxon>Dikarya</taxon>
        <taxon>Basidiomycota</taxon>
        <taxon>Agaricomycotina</taxon>
        <taxon>Agaricomycetes</taxon>
        <taxon>Agaricomycetidae</taxon>
        <taxon>Agaricales</taxon>
        <taxon>Marasmiineae</taxon>
        <taxon>Physalacriaceae</taxon>
        <taxon>Cylindrobasidium</taxon>
    </lineage>
</organism>
<dbReference type="Proteomes" id="UP000054007">
    <property type="component" value="Unassembled WGS sequence"/>
</dbReference>
<dbReference type="PANTHER" id="PTHR14614:SF39">
    <property type="entry name" value="HISTIDINE PROTEIN METHYLTRANSFERASE 1 HOMOLOG"/>
    <property type="match status" value="1"/>
</dbReference>
<evidence type="ECO:0000256" key="1">
    <source>
        <dbReference type="ARBA" id="ARBA00004123"/>
    </source>
</evidence>
<accession>A0A0D7BDA7</accession>
<dbReference type="GO" id="GO:0032259">
    <property type="term" value="P:methylation"/>
    <property type="evidence" value="ECO:0007669"/>
    <property type="project" value="UniProtKB-KW"/>
</dbReference>
<dbReference type="AlphaFoldDB" id="A0A0D7BDA7"/>
<dbReference type="OrthoDB" id="1723750at2759"/>
<evidence type="ECO:0000256" key="3">
    <source>
        <dbReference type="ARBA" id="ARBA00012533"/>
    </source>
</evidence>
<evidence type="ECO:0000313" key="10">
    <source>
        <dbReference type="EMBL" id="KIY68478.1"/>
    </source>
</evidence>
<dbReference type="EMBL" id="KN880502">
    <property type="protein sequence ID" value="KIY68478.1"/>
    <property type="molecule type" value="Genomic_DNA"/>
</dbReference>
<name>A0A0D7BDA7_9AGAR</name>
<reference evidence="10 11" key="1">
    <citation type="journal article" date="2015" name="Fungal Genet. Biol.">
        <title>Evolution of novel wood decay mechanisms in Agaricales revealed by the genome sequences of Fistulina hepatica and Cylindrobasidium torrendii.</title>
        <authorList>
            <person name="Floudas D."/>
            <person name="Held B.W."/>
            <person name="Riley R."/>
            <person name="Nagy L.G."/>
            <person name="Koehler G."/>
            <person name="Ransdell A.S."/>
            <person name="Younus H."/>
            <person name="Chow J."/>
            <person name="Chiniquy J."/>
            <person name="Lipzen A."/>
            <person name="Tritt A."/>
            <person name="Sun H."/>
            <person name="Haridas S."/>
            <person name="LaButti K."/>
            <person name="Ohm R.A."/>
            <person name="Kues U."/>
            <person name="Blanchette R.A."/>
            <person name="Grigoriev I.V."/>
            <person name="Minto R.E."/>
            <person name="Hibbett D.S."/>
        </authorList>
    </citation>
    <scope>NUCLEOTIDE SEQUENCE [LARGE SCALE GENOMIC DNA]</scope>
    <source>
        <strain evidence="10 11">FP15055 ss-10</strain>
    </source>
</reference>
<evidence type="ECO:0000256" key="8">
    <source>
        <dbReference type="ARBA" id="ARBA00023242"/>
    </source>
</evidence>
<dbReference type="InterPro" id="IPR029063">
    <property type="entry name" value="SAM-dependent_MTases_sf"/>
</dbReference>